<dbReference type="EMBL" id="JABEQJ010000026">
    <property type="protein sequence ID" value="MBB2161881.1"/>
    <property type="molecule type" value="Genomic_DNA"/>
</dbReference>
<organism evidence="1 2">
    <name type="scientific">Gluconacetobacter sacchari</name>
    <dbReference type="NCBI Taxonomy" id="92759"/>
    <lineage>
        <taxon>Bacteria</taxon>
        <taxon>Pseudomonadati</taxon>
        <taxon>Pseudomonadota</taxon>
        <taxon>Alphaproteobacteria</taxon>
        <taxon>Acetobacterales</taxon>
        <taxon>Acetobacteraceae</taxon>
        <taxon>Gluconacetobacter</taxon>
    </lineage>
</organism>
<evidence type="ECO:0000313" key="2">
    <source>
        <dbReference type="Proteomes" id="UP000589085"/>
    </source>
</evidence>
<name>A0A7W4IFE1_9PROT</name>
<accession>A0A7W4IFE1</accession>
<protein>
    <recommendedName>
        <fullName evidence="3">DUF2867 domain-containing protein</fullName>
    </recommendedName>
</protein>
<reference evidence="1 2" key="1">
    <citation type="submission" date="2020-04" db="EMBL/GenBank/DDBJ databases">
        <title>Description of novel Gluconacetobacter.</title>
        <authorList>
            <person name="Sombolestani A."/>
        </authorList>
    </citation>
    <scope>NUCLEOTIDE SEQUENCE [LARGE SCALE GENOMIC DNA]</scope>
    <source>
        <strain evidence="1 2">LMG 19747</strain>
    </source>
</reference>
<dbReference type="RefSeq" id="WP_182998709.1">
    <property type="nucleotide sequence ID" value="NZ_JABEQJ010000026.1"/>
</dbReference>
<dbReference type="AlphaFoldDB" id="A0A7W4IFE1"/>
<evidence type="ECO:0000313" key="1">
    <source>
        <dbReference type="EMBL" id="MBB2161881.1"/>
    </source>
</evidence>
<sequence>MTQIHPDHAGDAAAFLIPHADFRERHRIRIHAPPGAVLAAVAKFRIRDDPLARRALWLREWPGRLLRRARRKTFDLDDFTRLEQPDPLTIAYGLIGAFWAADYGLVACASTAEFRNNRDPYVCKLLLTFTVTPLPDGLCDLTTETLVCCPSPDARRRFAPYWYLIRPVSGLLRRRLLGIISARARAAARP</sequence>
<comment type="caution">
    <text evidence="1">The sequence shown here is derived from an EMBL/GenBank/DDBJ whole genome shotgun (WGS) entry which is preliminary data.</text>
</comment>
<gene>
    <name evidence="1" type="ORF">HLH48_17205</name>
</gene>
<proteinExistence type="predicted"/>
<evidence type="ECO:0008006" key="3">
    <source>
        <dbReference type="Google" id="ProtNLM"/>
    </source>
</evidence>
<dbReference type="Proteomes" id="UP000589085">
    <property type="component" value="Unassembled WGS sequence"/>
</dbReference>